<protein>
    <submittedName>
        <fullName evidence="5">Glutamate dehydrogenase</fullName>
    </submittedName>
</protein>
<dbReference type="Proteomes" id="UP000326831">
    <property type="component" value="Chromosome"/>
</dbReference>
<evidence type="ECO:0000313" key="6">
    <source>
        <dbReference type="Proteomes" id="UP000326831"/>
    </source>
</evidence>
<dbReference type="KEGG" id="ssub:CP968_01880"/>
<dbReference type="AlphaFoldDB" id="A0A5P2UD48"/>
<dbReference type="GO" id="GO:0016639">
    <property type="term" value="F:oxidoreductase activity, acting on the CH-NH2 group of donors, NAD or NADP as acceptor"/>
    <property type="evidence" value="ECO:0007669"/>
    <property type="project" value="InterPro"/>
</dbReference>
<evidence type="ECO:0000256" key="1">
    <source>
        <dbReference type="ARBA" id="ARBA00006382"/>
    </source>
</evidence>
<keyword evidence="6" id="KW-1185">Reference proteome</keyword>
<dbReference type="InterPro" id="IPR046346">
    <property type="entry name" value="Aminoacid_DH-like_N_sf"/>
</dbReference>
<dbReference type="Gene3D" id="3.40.50.720">
    <property type="entry name" value="NAD(P)-binding Rossmann-like Domain"/>
    <property type="match status" value="1"/>
</dbReference>
<dbReference type="SUPFAM" id="SSF53223">
    <property type="entry name" value="Aminoacid dehydrogenase-like, N-terminal domain"/>
    <property type="match status" value="1"/>
</dbReference>
<dbReference type="Gene3D" id="3.40.50.10860">
    <property type="entry name" value="Leucine Dehydrogenase, chain A, domain 1"/>
    <property type="match status" value="1"/>
</dbReference>
<evidence type="ECO:0000313" key="4">
    <source>
        <dbReference type="EMBL" id="GGZ45527.1"/>
    </source>
</evidence>
<dbReference type="PANTHER" id="PTHR42722:SF1">
    <property type="entry name" value="VALINE DEHYDROGENASE"/>
    <property type="match status" value="1"/>
</dbReference>
<dbReference type="SUPFAM" id="SSF51735">
    <property type="entry name" value="NAD(P)-binding Rossmann-fold domains"/>
    <property type="match status" value="1"/>
</dbReference>
<gene>
    <name evidence="5" type="ORF">CP968_01880</name>
    <name evidence="4" type="ORF">GCM10010371_00620</name>
</gene>
<feature type="domain" description="Glutamate/phenylalanine/leucine/valine/L-tryptophan dehydrogenase C-terminal" evidence="3">
    <location>
        <begin position="144"/>
        <end position="337"/>
    </location>
</feature>
<dbReference type="SMART" id="SM00839">
    <property type="entry name" value="ELFV_dehydrog"/>
    <property type="match status" value="1"/>
</dbReference>
<dbReference type="PANTHER" id="PTHR42722">
    <property type="entry name" value="LEUCINE DEHYDROGENASE"/>
    <property type="match status" value="1"/>
</dbReference>
<dbReference type="OrthoDB" id="9803297at2"/>
<reference evidence="5 6" key="2">
    <citation type="submission" date="2017-09" db="EMBL/GenBank/DDBJ databases">
        <authorList>
            <person name="Lee N."/>
            <person name="Cho B.-K."/>
        </authorList>
    </citation>
    <scope>NUCLEOTIDE SEQUENCE [LARGE SCALE GENOMIC DNA]</scope>
    <source>
        <strain evidence="5 6">ATCC 27467</strain>
    </source>
</reference>
<dbReference type="GO" id="GO:0006520">
    <property type="term" value="P:amino acid metabolic process"/>
    <property type="evidence" value="ECO:0007669"/>
    <property type="project" value="InterPro"/>
</dbReference>
<dbReference type="EMBL" id="CP023701">
    <property type="protein sequence ID" value="QEU77206.1"/>
    <property type="molecule type" value="Genomic_DNA"/>
</dbReference>
<evidence type="ECO:0000313" key="5">
    <source>
        <dbReference type="EMBL" id="QEU77206.1"/>
    </source>
</evidence>
<reference evidence="4" key="3">
    <citation type="submission" date="2020-09" db="EMBL/GenBank/DDBJ databases">
        <authorList>
            <person name="Sun Q."/>
            <person name="Ohkuma M."/>
        </authorList>
    </citation>
    <scope>NUCLEOTIDE SEQUENCE</scope>
    <source>
        <strain evidence="4">JCM 4834</strain>
    </source>
</reference>
<accession>A0A5P2UD48</accession>
<dbReference type="InterPro" id="IPR016211">
    <property type="entry name" value="Glu/Phe/Leu/Val/Trp_DH_bac/arc"/>
</dbReference>
<reference evidence="4" key="1">
    <citation type="journal article" date="2014" name="Int. J. Syst. Evol. Microbiol.">
        <title>Complete genome sequence of Corynebacterium casei LMG S-19264T (=DSM 44701T), isolated from a smear-ripened cheese.</title>
        <authorList>
            <consortium name="US DOE Joint Genome Institute (JGI-PGF)"/>
            <person name="Walter F."/>
            <person name="Albersmeier A."/>
            <person name="Kalinowski J."/>
            <person name="Ruckert C."/>
        </authorList>
    </citation>
    <scope>NUCLEOTIDE SEQUENCE</scope>
    <source>
        <strain evidence="4">JCM 4834</strain>
    </source>
</reference>
<evidence type="ECO:0000256" key="2">
    <source>
        <dbReference type="SAM" id="MobiDB-lite"/>
    </source>
</evidence>
<evidence type="ECO:0000259" key="3">
    <source>
        <dbReference type="SMART" id="SM00839"/>
    </source>
</evidence>
<dbReference type="RefSeq" id="WP_150516304.1">
    <property type="nucleotide sequence ID" value="NZ_BMVX01000001.1"/>
</dbReference>
<name>A0A5P2UD48_9ACTN</name>
<dbReference type="InterPro" id="IPR036291">
    <property type="entry name" value="NAD(P)-bd_dom_sf"/>
</dbReference>
<sequence length="387" mass="39694">MNALTRDPWLDGSGVRVRRHRGPSGRTLYVALAPGGRGRALPGNGGLRVVTGAPPSGGARRLGRRLAVEMLLKHRLHHTGFSGAKLLVTGAAGVDEELLAWIAAVLGQHAGRLYTGADMGVTAVDMERLARLSPYVLNAVGSRAEPHASTAAGVRGAVEAWARGPVAGMRVLVHGAGKVGAVLAAELAAAGAGVLVHDRDPAVAEVPGCTAVRDWTGAEVDVFVPCSVSDLVDPALARTLRCGAVIGSANAVLADEEATLRVLAERGIVYLPTPLVGAGAVIVDSIEYYAPEAFRLAEPHEVYAFVRATVGDSVRWLLDAASDLSPAALLRERQSLSAPVPVPGVPAARSAAGPEERFCGLRFAPAGLADRGRPTGGRVPDGAAGGG</sequence>
<dbReference type="EMBL" id="BMVX01000001">
    <property type="protein sequence ID" value="GGZ45527.1"/>
    <property type="molecule type" value="Genomic_DNA"/>
</dbReference>
<dbReference type="Proteomes" id="UP000634660">
    <property type="component" value="Unassembled WGS sequence"/>
</dbReference>
<comment type="similarity">
    <text evidence="1">Belongs to the Glu/Leu/Phe/Val dehydrogenases family.</text>
</comment>
<feature type="region of interest" description="Disordered" evidence="2">
    <location>
        <begin position="368"/>
        <end position="387"/>
    </location>
</feature>
<dbReference type="InterPro" id="IPR006096">
    <property type="entry name" value="Glu/Leu/Phe/Val/Trp_DH_C"/>
</dbReference>
<proteinExistence type="inferred from homology"/>
<dbReference type="Pfam" id="PF00208">
    <property type="entry name" value="ELFV_dehydrog"/>
    <property type="match status" value="1"/>
</dbReference>
<organism evidence="5 6">
    <name type="scientific">Streptomyces subrutilus</name>
    <dbReference type="NCBI Taxonomy" id="36818"/>
    <lineage>
        <taxon>Bacteria</taxon>
        <taxon>Bacillati</taxon>
        <taxon>Actinomycetota</taxon>
        <taxon>Actinomycetes</taxon>
        <taxon>Kitasatosporales</taxon>
        <taxon>Streptomycetaceae</taxon>
        <taxon>Streptomyces</taxon>
    </lineage>
</organism>